<dbReference type="Proteomes" id="UP000199656">
    <property type="component" value="Unassembled WGS sequence"/>
</dbReference>
<dbReference type="EMBL" id="FNRL01000002">
    <property type="protein sequence ID" value="SEA05202.1"/>
    <property type="molecule type" value="Genomic_DNA"/>
</dbReference>
<evidence type="ECO:0008006" key="3">
    <source>
        <dbReference type="Google" id="ProtNLM"/>
    </source>
</evidence>
<dbReference type="PANTHER" id="PTHR39186">
    <property type="entry name" value="DUF2071 FAMILY PROTEIN"/>
    <property type="match status" value="1"/>
</dbReference>
<reference evidence="2" key="1">
    <citation type="submission" date="2016-10" db="EMBL/GenBank/DDBJ databases">
        <authorList>
            <person name="Varghese N."/>
            <person name="Submissions S."/>
        </authorList>
    </citation>
    <scope>NUCLEOTIDE SEQUENCE [LARGE SCALE GENOMIC DNA]</scope>
    <source>
        <strain evidence="2">DSM 23920</strain>
    </source>
</reference>
<sequence length="239" mass="27600">MRPFLTANWTNLLLLNFEADKEVLKPYVPRHTELDDYQGITYVSLVGFLFENTRVKGIAMPGHRNFEEVNLRFYVRYKEDGNWKRGVVFIKELVPKPLITFVANTLYKENYATLPMAHNFQQLPEANFEVSYKWKLNNHWNHISAVADKAAVAIPAGSESEFILEHYWGYTQLGPGITGEYEVQHPRWKVFPVKDYNYHCDTLNLYGEQFVPVLKQAPRSVMLAAGSEIAVMPGRKIKG</sequence>
<dbReference type="RefSeq" id="WP_089758594.1">
    <property type="nucleotide sequence ID" value="NZ_BKAT01000010.1"/>
</dbReference>
<accession>A0A1H3Y2Z1</accession>
<keyword evidence="2" id="KW-1185">Reference proteome</keyword>
<protein>
    <recommendedName>
        <fullName evidence="3">DUF2071 domain-containing protein</fullName>
    </recommendedName>
</protein>
<dbReference type="InterPro" id="IPR018644">
    <property type="entry name" value="DUF2071"/>
</dbReference>
<organism evidence="1 2">
    <name type="scientific">Chitinophaga terrae</name>
    <name type="common">ex Kim and Jung 2007</name>
    <dbReference type="NCBI Taxonomy" id="408074"/>
    <lineage>
        <taxon>Bacteria</taxon>
        <taxon>Pseudomonadati</taxon>
        <taxon>Bacteroidota</taxon>
        <taxon>Chitinophagia</taxon>
        <taxon>Chitinophagales</taxon>
        <taxon>Chitinophagaceae</taxon>
        <taxon>Chitinophaga</taxon>
    </lineage>
</organism>
<dbReference type="Pfam" id="PF09844">
    <property type="entry name" value="DUF2071"/>
    <property type="match status" value="1"/>
</dbReference>
<dbReference type="AlphaFoldDB" id="A0A1H3Y2Z1"/>
<dbReference type="OrthoDB" id="1421826at2"/>
<dbReference type="STRING" id="408074.SAMN05660909_00628"/>
<evidence type="ECO:0000313" key="2">
    <source>
        <dbReference type="Proteomes" id="UP000199656"/>
    </source>
</evidence>
<dbReference type="PANTHER" id="PTHR39186:SF1">
    <property type="entry name" value="DUF2071 DOMAIN-CONTAINING PROTEIN"/>
    <property type="match status" value="1"/>
</dbReference>
<gene>
    <name evidence="1" type="ORF">SAMN05660909_00628</name>
</gene>
<evidence type="ECO:0000313" key="1">
    <source>
        <dbReference type="EMBL" id="SEA05202.1"/>
    </source>
</evidence>
<proteinExistence type="predicted"/>
<name>A0A1H3Y2Z1_9BACT</name>